<dbReference type="PANTHER" id="PTHR15710">
    <property type="entry name" value="E3 UBIQUITIN-PROTEIN LIGASE PRAJA"/>
    <property type="match status" value="1"/>
</dbReference>
<dbReference type="InterPro" id="IPR013083">
    <property type="entry name" value="Znf_RING/FYVE/PHD"/>
</dbReference>
<proteinExistence type="predicted"/>
<evidence type="ECO:0000256" key="1">
    <source>
        <dbReference type="ARBA" id="ARBA00000900"/>
    </source>
</evidence>
<evidence type="ECO:0000256" key="5">
    <source>
        <dbReference type="ARBA" id="ARBA00022833"/>
    </source>
</evidence>
<evidence type="ECO:0000313" key="9">
    <source>
        <dbReference type="Proteomes" id="UP000594261"/>
    </source>
</evidence>
<keyword evidence="4 6" id="KW-0863">Zinc-finger</keyword>
<protein>
    <recommendedName>
        <fullName evidence="2">RING-type E3 ubiquitin transferase</fullName>
        <ecNumber evidence="2">2.3.2.27</ecNumber>
    </recommendedName>
</protein>
<reference evidence="8 9" key="1">
    <citation type="journal article" date="2016" name="G3 (Bethesda)">
        <title>First Draft Assembly and Annotation of the Genome of a California Endemic Oak Quercus lobata Nee (Fagaceae).</title>
        <authorList>
            <person name="Sork V.L."/>
            <person name="Fitz-Gibbon S.T."/>
            <person name="Puiu D."/>
            <person name="Crepeau M."/>
            <person name="Gugger P.F."/>
            <person name="Sherman R."/>
            <person name="Stevens K."/>
            <person name="Langley C.H."/>
            <person name="Pellegrini M."/>
            <person name="Salzberg S.L."/>
        </authorList>
    </citation>
    <scope>NUCLEOTIDE SEQUENCE [LARGE SCALE GENOMIC DNA]</scope>
    <source>
        <strain evidence="8 9">cv. SW786</strain>
    </source>
</reference>
<dbReference type="PROSITE" id="PS50089">
    <property type="entry name" value="ZF_RING_2"/>
    <property type="match status" value="1"/>
</dbReference>
<organism evidence="8 9">
    <name type="scientific">Quercus lobata</name>
    <name type="common">Valley oak</name>
    <dbReference type="NCBI Taxonomy" id="97700"/>
    <lineage>
        <taxon>Eukaryota</taxon>
        <taxon>Viridiplantae</taxon>
        <taxon>Streptophyta</taxon>
        <taxon>Embryophyta</taxon>
        <taxon>Tracheophyta</taxon>
        <taxon>Spermatophyta</taxon>
        <taxon>Magnoliopsida</taxon>
        <taxon>eudicotyledons</taxon>
        <taxon>Gunneridae</taxon>
        <taxon>Pentapetalae</taxon>
        <taxon>rosids</taxon>
        <taxon>fabids</taxon>
        <taxon>Fagales</taxon>
        <taxon>Fagaceae</taxon>
        <taxon>Quercus</taxon>
    </lineage>
</organism>
<dbReference type="InParanoid" id="A0A7N2MKV0"/>
<name>A0A7N2MKV0_QUELO</name>
<dbReference type="EMBL" id="LRBV02000009">
    <property type="status" value="NOT_ANNOTATED_CDS"/>
    <property type="molecule type" value="Genomic_DNA"/>
</dbReference>
<accession>A0A7N2MKV0</accession>
<evidence type="ECO:0000256" key="4">
    <source>
        <dbReference type="ARBA" id="ARBA00022771"/>
    </source>
</evidence>
<dbReference type="GO" id="GO:0008270">
    <property type="term" value="F:zinc ion binding"/>
    <property type="evidence" value="ECO:0007669"/>
    <property type="project" value="UniProtKB-KW"/>
</dbReference>
<keyword evidence="9" id="KW-1185">Reference proteome</keyword>
<dbReference type="AlphaFoldDB" id="A0A7N2MKV0"/>
<reference evidence="8" key="2">
    <citation type="submission" date="2021-01" db="UniProtKB">
        <authorList>
            <consortium name="EnsemblPlants"/>
        </authorList>
    </citation>
    <scope>IDENTIFICATION</scope>
</reference>
<dbReference type="Pfam" id="PF13639">
    <property type="entry name" value="zf-RING_2"/>
    <property type="match status" value="1"/>
</dbReference>
<evidence type="ECO:0000256" key="6">
    <source>
        <dbReference type="PROSITE-ProRule" id="PRU00175"/>
    </source>
</evidence>
<feature type="domain" description="RING-type" evidence="7">
    <location>
        <begin position="171"/>
        <end position="216"/>
    </location>
</feature>
<dbReference type="Proteomes" id="UP000594261">
    <property type="component" value="Chromosome 9"/>
</dbReference>
<dbReference type="Gramene" id="QL09p034431:mrna">
    <property type="protein sequence ID" value="QL09p034431:mrna"/>
    <property type="gene ID" value="QL09p034431"/>
</dbReference>
<dbReference type="SMART" id="SM00184">
    <property type="entry name" value="RING"/>
    <property type="match status" value="1"/>
</dbReference>
<dbReference type="GO" id="GO:0016567">
    <property type="term" value="P:protein ubiquitination"/>
    <property type="evidence" value="ECO:0007669"/>
    <property type="project" value="TreeGrafter"/>
</dbReference>
<dbReference type="GO" id="GO:0061630">
    <property type="term" value="F:ubiquitin protein ligase activity"/>
    <property type="evidence" value="ECO:0007669"/>
    <property type="project" value="UniProtKB-EC"/>
</dbReference>
<keyword evidence="3" id="KW-0479">Metal-binding</keyword>
<dbReference type="EnsemblPlants" id="QL09p034431:mrna">
    <property type="protein sequence ID" value="QL09p034431:mrna"/>
    <property type="gene ID" value="QL09p034431"/>
</dbReference>
<comment type="catalytic activity">
    <reaction evidence="1">
        <text>S-ubiquitinyl-[E2 ubiquitin-conjugating enzyme]-L-cysteine + [acceptor protein]-L-lysine = [E2 ubiquitin-conjugating enzyme]-L-cysteine + N(6)-ubiquitinyl-[acceptor protein]-L-lysine.</text>
        <dbReference type="EC" id="2.3.2.27"/>
    </reaction>
</comment>
<dbReference type="PANTHER" id="PTHR15710:SF196">
    <property type="entry name" value="F6A14.12 PROTEIN-RELATED"/>
    <property type="match status" value="1"/>
</dbReference>
<dbReference type="GO" id="GO:0005737">
    <property type="term" value="C:cytoplasm"/>
    <property type="evidence" value="ECO:0007669"/>
    <property type="project" value="TreeGrafter"/>
</dbReference>
<dbReference type="Gene3D" id="3.30.40.10">
    <property type="entry name" value="Zinc/RING finger domain, C3HC4 (zinc finger)"/>
    <property type="match status" value="1"/>
</dbReference>
<dbReference type="SUPFAM" id="SSF57850">
    <property type="entry name" value="RING/U-box"/>
    <property type="match status" value="1"/>
</dbReference>
<dbReference type="EC" id="2.3.2.27" evidence="2"/>
<evidence type="ECO:0000259" key="7">
    <source>
        <dbReference type="PROSITE" id="PS50089"/>
    </source>
</evidence>
<sequence length="664" mass="75207">MESVYQYHCWEDDQNDVPNITTQLPCHCFLIRLYFYHDLRLEYPQRNLVPLTSFNQSTLVPCNAFFAVGPTILANIFSNTGVSQDFLDTATPSILSFASVMFNDARNIGRVLFPIAVFVFVVTPYDERDQIDRAIRESMEARTVKTAPAAKSSIDGLKKVRIDDFCSTRECSICLEEFCDGLEVVCLPCLHLYHKDCIVKWLHTSLSRGPCNCLVCPKLSFHHPGSWFLLRLGSVDHTMPWFCPKPSFHHPGSWFLLRLESEDHAMPWFCPQPSFSHPGSWFLLRLESEDHAMPWFCPQPSFPHPGSWFLLRLGSVDHAMPWFCPKPSFPHPGSWFLLRLGSEDHAMPWFCPKPSFPHPDSWFLLRLGSEDHAMLWFCPKPSFPHPGSWFPLRLGSEDHAMPWFCPKPSFPHPGSWFLLRLGSEDHAMPWFCPKPSFPHPGSWFLLRLGSEDHAMPWFCPKPSFHYIQLVSPEAWVRGPCNALVLSKTLFSPVRDLGFRGVSSSAKPLEFIHTVNVARQELVSVSIPSAVLSNFLLVAWTDVRTAQTSFLINQLWVLAGAFTEGGRPHFLLEVGWKAQVRQELVSVSIPLAVLSNFLFVAWTDVRTAQTSFLINQLWVLAGVGLPVEAMECRGQGKFSAVPLATSATEHLSSARYLLGTGPGPR</sequence>
<evidence type="ECO:0000256" key="3">
    <source>
        <dbReference type="ARBA" id="ARBA00022723"/>
    </source>
</evidence>
<dbReference type="InterPro" id="IPR001841">
    <property type="entry name" value="Znf_RING"/>
</dbReference>
<keyword evidence="5" id="KW-0862">Zinc</keyword>
<evidence type="ECO:0000256" key="2">
    <source>
        <dbReference type="ARBA" id="ARBA00012483"/>
    </source>
</evidence>
<evidence type="ECO:0000313" key="8">
    <source>
        <dbReference type="EnsemblPlants" id="QL09p034431:mrna"/>
    </source>
</evidence>